<dbReference type="InterPro" id="IPR011990">
    <property type="entry name" value="TPR-like_helical_dom_sf"/>
</dbReference>
<dbReference type="InterPro" id="IPR000504">
    <property type="entry name" value="RRM_dom"/>
</dbReference>
<comment type="function">
    <text evidence="7">Functions as a recycling factor of the spliceosome, a machinery that forms on each precursor-messenger RNA (pre-mRNA) and catalyzes the removal of introns. Chaperones the re-annealing of U4 and U6 snRNAs (small nuclear RNAs) released from previous rounds of splicing, an initial step in reforming the U4/U6-U5 tri-snRNP (small nuclear ribonucleoprotein) that can reassemble into another spliceosome complex; this step involves binding U6 and facilitating the unwinding of the U6 internal stem loop, followed by base-pairing of U6 to U4.</text>
</comment>
<keyword evidence="5" id="KW-0508">mRNA splicing</keyword>
<dbReference type="SMART" id="SM00360">
    <property type="entry name" value="RRM"/>
    <property type="match status" value="3"/>
</dbReference>
<dbReference type="GO" id="GO:0006397">
    <property type="term" value="P:mRNA processing"/>
    <property type="evidence" value="ECO:0007669"/>
    <property type="project" value="UniProtKB-KW"/>
</dbReference>
<dbReference type="Gene3D" id="1.25.40.10">
    <property type="entry name" value="Tetratricopeptide repeat domain"/>
    <property type="match status" value="2"/>
</dbReference>
<evidence type="ECO:0000256" key="6">
    <source>
        <dbReference type="ARBA" id="ARBA00023242"/>
    </source>
</evidence>
<evidence type="ECO:0000256" key="4">
    <source>
        <dbReference type="ARBA" id="ARBA00022884"/>
    </source>
</evidence>
<feature type="compositionally biased region" description="Polar residues" evidence="10">
    <location>
        <begin position="804"/>
        <end position="817"/>
    </location>
</feature>
<feature type="region of interest" description="Disordered" evidence="10">
    <location>
        <begin position="621"/>
        <end position="640"/>
    </location>
</feature>
<feature type="region of interest" description="Disordered" evidence="10">
    <location>
        <begin position="802"/>
        <end position="874"/>
    </location>
</feature>
<evidence type="ECO:0000256" key="10">
    <source>
        <dbReference type="SAM" id="MobiDB-lite"/>
    </source>
</evidence>
<dbReference type="InterPro" id="IPR035979">
    <property type="entry name" value="RBD_domain_sf"/>
</dbReference>
<dbReference type="Gene3D" id="3.30.70.330">
    <property type="match status" value="3"/>
</dbReference>
<evidence type="ECO:0000256" key="9">
    <source>
        <dbReference type="PROSITE-ProRule" id="PRU00176"/>
    </source>
</evidence>
<accession>A0A8X7MVL9</accession>
<feature type="compositionally biased region" description="Basic and acidic residues" evidence="10">
    <location>
        <begin position="9"/>
        <end position="20"/>
    </location>
</feature>
<dbReference type="SUPFAM" id="SSF54928">
    <property type="entry name" value="RNA-binding domain, RBD"/>
    <property type="match status" value="2"/>
</dbReference>
<feature type="domain" description="RRM" evidence="11">
    <location>
        <begin position="1042"/>
        <end position="1127"/>
    </location>
</feature>
<dbReference type="GO" id="GO:0005688">
    <property type="term" value="C:U6 snRNP"/>
    <property type="evidence" value="ECO:0007669"/>
    <property type="project" value="UniProtKB-ARBA"/>
</dbReference>
<dbReference type="Pfam" id="PF00076">
    <property type="entry name" value="RRM_1"/>
    <property type="match status" value="3"/>
</dbReference>
<protein>
    <recommendedName>
        <fullName evidence="8">U4/U6 snRNA-associated-splicing factor PRP24</fullName>
    </recommendedName>
</protein>
<comment type="caution">
    <text evidence="12">The sequence shown here is derived from an EMBL/GenBank/DDBJ whole genome shotgun (WGS) entry which is preliminary data.</text>
</comment>
<evidence type="ECO:0000256" key="7">
    <source>
        <dbReference type="ARBA" id="ARBA00093374"/>
    </source>
</evidence>
<dbReference type="Proteomes" id="UP000077684">
    <property type="component" value="Unassembled WGS sequence"/>
</dbReference>
<evidence type="ECO:0000256" key="2">
    <source>
        <dbReference type="ARBA" id="ARBA00022664"/>
    </source>
</evidence>
<sequence>MADVDMSLEEGHPDDMRGEQLDGAPEPMQAKGKDKDKDKDQNQRRSALAYRTWIRSLQAKLLALAPEGSSAKTDGSDTQRRGKLLQELEDAYREASQTVVLSEQEWQLLLNIHVLRRVRLGRPLSPAELEETVGLHERATTESVGVHVTLYAALVSLLVGLHGRYAGLAGLGTSQALLDEDGLDGSSAAATYEVALPWTGCGGCGLLQSIPGAYAPESIALLAPTASQAEEANLQQAFDDRLGEDAIRAALRTACSRCAGHVPESHKVWHFLKKFELTHLQADPSPERTQGVQEVFLARLKIPHQKIDETFQSFSSFVTRWLPASDYETTMASANRSYAPAKQALAGHHRYEDALQGPNGTYYLGAASAWATYLSTYTNARPTHPKAKGRSSAPTSDATDPETVLVLFERCLAIFGLPLTTLEQEFLTAPPHAAYEADRKKREKAMSREDREQLSQLDTSRWKQAESVWEDLGSFLATAPPSYQTLLLSTLNKAIRAVPGSGLLIALLMRSLAMLRRPKDETEQIFNSGLANDVCAERGTESLVSLLVGRVDIEREYCAVAFLEQLQEERKHEADQGDEAMTLDMDTAHAQLANSEAHWAEVYAILEYALSILDNHISAPAPKGKGKRGEEHSDVHRQPDSDLTLQRYITAWAERLGAAGASLVEPMWESTLASQGGVNIRVWQEAANFFARKGDVQRARTLFKQASGRRFPTRATGGNAQAGTDGMQALLQAKTALLQDWVTFEHSWGSSKDVQYAISRSKAETAKLWEAYYQRYTSHAVQQAPSAADCDGHVAGQDAVMDSTEASTTHVDTTSAVTHRAAGKRKADEDEEEDGTSTNGRDVSLSFATGKKGRPDDSQQEQSSGKRDREHSSVVVANMPPDATQAEVRALFNRCGHIQTLSGPIVLSDGRSAAVVEFANRSAVTGALTRNGKSIRADVEEDISVFLGHDCTLYVTNFPEETTDGDIRERFGKYGPIFSVRWPSKKFSEKRRFVYVQYANPEAAKAALVENGVKLSETTKLVVALSDPDRKKKRSDAQANLKELYITGLPRVATVAEEVRALFEQYGTVDDLRIPTAKEKDSRALEGQIQGIAFVDMHTDLEAQRAMRELNSTTYRGKVLSVTLAAPRGASHVKAPPSHYERGAGGAQKARSVIVRGLPLDAQEGLIQQTLDLALGTPGGGSVKGIEWTPGEDGKGLARVELRDAAVAGKLLLLPDVAYDGKHPLSIVPLGTRGGAVEPRGRGQQSEGGSQGTTTTGGESSTMLLPRAARTGLGRGRGRGGLGFARPSAPRVPSGSTASHGNGSGGDSMDVDAPAAASAGVGAGEGGQTVKRGQDDFRAMLRGNRG</sequence>
<organism evidence="12 13">
    <name type="scientific">Tilletia controversa</name>
    <name type="common">dwarf bunt fungus</name>
    <dbReference type="NCBI Taxonomy" id="13291"/>
    <lineage>
        <taxon>Eukaryota</taxon>
        <taxon>Fungi</taxon>
        <taxon>Dikarya</taxon>
        <taxon>Basidiomycota</taxon>
        <taxon>Ustilaginomycotina</taxon>
        <taxon>Exobasidiomycetes</taxon>
        <taxon>Tilletiales</taxon>
        <taxon>Tilletiaceae</taxon>
        <taxon>Tilletia</taxon>
    </lineage>
</organism>
<dbReference type="FunFam" id="3.30.70.330:FF:000365">
    <property type="entry name" value="U4/U6 snRNA-associated-splicing factor PRP24"/>
    <property type="match status" value="1"/>
</dbReference>
<dbReference type="EMBL" id="LWDE02000238">
    <property type="protein sequence ID" value="KAE8251009.1"/>
    <property type="molecule type" value="Genomic_DNA"/>
</dbReference>
<feature type="compositionally biased region" description="Gly residues" evidence="10">
    <location>
        <begin position="1273"/>
        <end position="1283"/>
    </location>
</feature>
<keyword evidence="6" id="KW-0539">Nucleus</keyword>
<feature type="compositionally biased region" description="Basic and acidic residues" evidence="10">
    <location>
        <begin position="435"/>
        <end position="453"/>
    </location>
</feature>
<comment type="subcellular location">
    <subcellularLocation>
        <location evidence="1">Nucleus</location>
    </subcellularLocation>
</comment>
<gene>
    <name evidence="12" type="ORF">A4X06_0g2857</name>
</gene>
<evidence type="ECO:0000313" key="12">
    <source>
        <dbReference type="EMBL" id="KAE8251009.1"/>
    </source>
</evidence>
<keyword evidence="4 9" id="KW-0694">RNA-binding</keyword>
<feature type="domain" description="RRM" evidence="11">
    <location>
        <begin position="951"/>
        <end position="1028"/>
    </location>
</feature>
<name>A0A8X7MVL9_9BASI</name>
<dbReference type="GO" id="GO:0008380">
    <property type="term" value="P:RNA splicing"/>
    <property type="evidence" value="ECO:0007669"/>
    <property type="project" value="UniProtKB-KW"/>
</dbReference>
<evidence type="ECO:0000313" key="13">
    <source>
        <dbReference type="Proteomes" id="UP000077684"/>
    </source>
</evidence>
<reference evidence="12" key="2">
    <citation type="journal article" date="2019" name="IMA Fungus">
        <title>Genome sequencing and comparison of five Tilletia species to identify candidate genes for the detection of regulated species infecting wheat.</title>
        <authorList>
            <person name="Nguyen H.D.T."/>
            <person name="Sultana T."/>
            <person name="Kesanakurti P."/>
            <person name="Hambleton S."/>
        </authorList>
    </citation>
    <scope>NUCLEOTIDE SEQUENCE</scope>
    <source>
        <strain evidence="12">DAOMC 236426</strain>
    </source>
</reference>
<proteinExistence type="predicted"/>
<dbReference type="PROSITE" id="PS50102">
    <property type="entry name" value="RRM"/>
    <property type="match status" value="3"/>
</dbReference>
<evidence type="ECO:0000256" key="5">
    <source>
        <dbReference type="ARBA" id="ARBA00023187"/>
    </source>
</evidence>
<dbReference type="GO" id="GO:0003723">
    <property type="term" value="F:RNA binding"/>
    <property type="evidence" value="ECO:0007669"/>
    <property type="project" value="UniProtKB-UniRule"/>
</dbReference>
<evidence type="ECO:0000256" key="3">
    <source>
        <dbReference type="ARBA" id="ARBA00022737"/>
    </source>
</evidence>
<feature type="compositionally biased region" description="Basic and acidic residues" evidence="10">
    <location>
        <begin position="627"/>
        <end position="640"/>
    </location>
</feature>
<evidence type="ECO:0000256" key="8">
    <source>
        <dbReference type="ARBA" id="ARBA00093627"/>
    </source>
</evidence>
<evidence type="ECO:0000259" key="11">
    <source>
        <dbReference type="PROSITE" id="PS50102"/>
    </source>
</evidence>
<feature type="region of interest" description="Disordered" evidence="10">
    <location>
        <begin position="1"/>
        <end position="44"/>
    </location>
</feature>
<keyword evidence="3" id="KW-0677">Repeat</keyword>
<dbReference type="PANTHER" id="PTHR10352">
    <property type="entry name" value="EUKARYOTIC TRANSLATION INITIATION FACTOR 3 SUBUNIT G"/>
    <property type="match status" value="1"/>
</dbReference>
<feature type="compositionally biased region" description="Basic and acidic residues" evidence="10">
    <location>
        <begin position="31"/>
        <end position="43"/>
    </location>
</feature>
<feature type="region of interest" description="Disordered" evidence="10">
    <location>
        <begin position="435"/>
        <end position="457"/>
    </location>
</feature>
<evidence type="ECO:0000256" key="1">
    <source>
        <dbReference type="ARBA" id="ARBA00004123"/>
    </source>
</evidence>
<keyword evidence="2" id="KW-0507">mRNA processing</keyword>
<dbReference type="InterPro" id="IPR012677">
    <property type="entry name" value="Nucleotide-bd_a/b_plait_sf"/>
</dbReference>
<feature type="region of interest" description="Disordered" evidence="10">
    <location>
        <begin position="1230"/>
        <end position="1346"/>
    </location>
</feature>
<keyword evidence="13" id="KW-1185">Reference proteome</keyword>
<feature type="domain" description="RRM" evidence="11">
    <location>
        <begin position="872"/>
        <end position="950"/>
    </location>
</feature>
<reference evidence="12" key="1">
    <citation type="submission" date="2016-04" db="EMBL/GenBank/DDBJ databases">
        <authorList>
            <person name="Nguyen H.D."/>
            <person name="Samba Siva P."/>
            <person name="Cullis J."/>
            <person name="Levesque C.A."/>
            <person name="Hambleton S."/>
        </authorList>
    </citation>
    <scope>NUCLEOTIDE SEQUENCE</scope>
    <source>
        <strain evidence="12">DAOMC 236426</strain>
    </source>
</reference>
<feature type="compositionally biased region" description="Low complexity" evidence="10">
    <location>
        <begin position="1242"/>
        <end position="1272"/>
    </location>
</feature>
<dbReference type="CDD" id="cd00590">
    <property type="entry name" value="RRM_SF"/>
    <property type="match status" value="1"/>
</dbReference>